<sequence length="220" mass="24982">MSSPAHRILTAELVDFEIRDGFFVASTAPGPAGHDAVARTEPMRQSLPISERSDSPPMRAQVDYGLFDERNEGLHVESYVGNRTDELFAHLAKIFLIGVIQNRSIADFMFFCSDDMRMIVNLDGTRGRFRTPVEIIGFFHNFKQKTRYTNITYDRGRVFCNVDITDDDHEWTDGHIRKIVVILDISRNLINRAELKDVNDRVGPEGWEPVGIVRGTSPVV</sequence>
<gene>
    <name evidence="1" type="ORF">CGGC5_v009188</name>
</gene>
<dbReference type="OrthoDB" id="4794896at2759"/>
<proteinExistence type="predicted"/>
<dbReference type="GeneID" id="43618697"/>
<protein>
    <submittedName>
        <fullName evidence="1">Uncharacterized protein</fullName>
    </submittedName>
</protein>
<dbReference type="Proteomes" id="UP000011096">
    <property type="component" value="Unassembled WGS sequence"/>
</dbReference>
<comment type="caution">
    <text evidence="1">The sequence shown here is derived from an EMBL/GenBank/DDBJ whole genome shotgun (WGS) entry which is preliminary data.</text>
</comment>
<organism evidence="1 2">
    <name type="scientific">Colletotrichum fructicola (strain Nara gc5)</name>
    <name type="common">Anthracnose fungus</name>
    <name type="synonym">Colletotrichum gloeosporioides (strain Nara gc5)</name>
    <dbReference type="NCBI Taxonomy" id="1213859"/>
    <lineage>
        <taxon>Eukaryota</taxon>
        <taxon>Fungi</taxon>
        <taxon>Dikarya</taxon>
        <taxon>Ascomycota</taxon>
        <taxon>Pezizomycotina</taxon>
        <taxon>Sordariomycetes</taxon>
        <taxon>Hypocreomycetidae</taxon>
        <taxon>Glomerellales</taxon>
        <taxon>Glomerellaceae</taxon>
        <taxon>Colletotrichum</taxon>
        <taxon>Colletotrichum gloeosporioides species complex</taxon>
    </lineage>
</organism>
<evidence type="ECO:0000313" key="2">
    <source>
        <dbReference type="Proteomes" id="UP000011096"/>
    </source>
</evidence>
<dbReference type="AlphaFoldDB" id="A0A7J6J0P6"/>
<reference evidence="1 2" key="2">
    <citation type="submission" date="2020-04" db="EMBL/GenBank/DDBJ databases">
        <title>Genome sequencing and assembly of multiple isolates from the Colletotrichum gloeosporioides species complex.</title>
        <authorList>
            <person name="Gan P."/>
            <person name="Shirasu K."/>
        </authorList>
    </citation>
    <scope>NUCLEOTIDE SEQUENCE [LARGE SCALE GENOMIC DNA]</scope>
    <source>
        <strain evidence="1 2">Nara gc5</strain>
    </source>
</reference>
<dbReference type="RefSeq" id="XP_031886439.1">
    <property type="nucleotide sequence ID" value="XM_032034685.1"/>
</dbReference>
<dbReference type="InParanoid" id="A0A7J6J0P6"/>
<accession>A0A7J6J0P6</accession>
<dbReference type="EMBL" id="ANPB02000005">
    <property type="protein sequence ID" value="KAF4482465.1"/>
    <property type="molecule type" value="Genomic_DNA"/>
</dbReference>
<reference evidence="1 2" key="1">
    <citation type="submission" date="2012-08" db="EMBL/GenBank/DDBJ databases">
        <authorList>
            <person name="Gan P.H.P."/>
            <person name="Ikeda K."/>
            <person name="Irieda H."/>
            <person name="Narusaka M."/>
            <person name="O'Connell R.J."/>
            <person name="Narusaka Y."/>
            <person name="Takano Y."/>
            <person name="Kubo Y."/>
            <person name="Shirasu K."/>
        </authorList>
    </citation>
    <scope>NUCLEOTIDE SEQUENCE [LARGE SCALE GENOMIC DNA]</scope>
    <source>
        <strain evidence="1 2">Nara gc5</strain>
    </source>
</reference>
<evidence type="ECO:0000313" key="1">
    <source>
        <dbReference type="EMBL" id="KAF4482465.1"/>
    </source>
</evidence>
<keyword evidence="2" id="KW-1185">Reference proteome</keyword>
<name>A0A7J6J0P6_COLFN</name>